<dbReference type="Gene3D" id="1.25.40.10">
    <property type="entry name" value="Tetratricopeptide repeat domain"/>
    <property type="match status" value="1"/>
</dbReference>
<evidence type="ECO:0000256" key="3">
    <source>
        <dbReference type="PROSITE-ProRule" id="PRU00339"/>
    </source>
</evidence>
<keyword evidence="5" id="KW-1185">Reference proteome</keyword>
<dbReference type="SUPFAM" id="SSF48452">
    <property type="entry name" value="TPR-like"/>
    <property type="match status" value="1"/>
</dbReference>
<proteinExistence type="predicted"/>
<evidence type="ECO:0000313" key="4">
    <source>
        <dbReference type="EMBL" id="MEE2525813.1"/>
    </source>
</evidence>
<evidence type="ECO:0000313" key="5">
    <source>
        <dbReference type="Proteomes" id="UP001354971"/>
    </source>
</evidence>
<protein>
    <submittedName>
        <fullName evidence="4">Tetratricopeptide repeat protein</fullName>
    </submittedName>
</protein>
<dbReference type="SMART" id="SM00028">
    <property type="entry name" value="TPR"/>
    <property type="match status" value="3"/>
</dbReference>
<dbReference type="InterPro" id="IPR011990">
    <property type="entry name" value="TPR-like_helical_dom_sf"/>
</dbReference>
<feature type="repeat" description="TPR" evidence="3">
    <location>
        <begin position="96"/>
        <end position="129"/>
    </location>
</feature>
<dbReference type="InterPro" id="IPR051685">
    <property type="entry name" value="Ycf3/AcsC/BcsC/TPR_MFPF"/>
</dbReference>
<dbReference type="PANTHER" id="PTHR44943">
    <property type="entry name" value="CELLULOSE SYNTHASE OPERON PROTEIN C"/>
    <property type="match status" value="1"/>
</dbReference>
<gene>
    <name evidence="4" type="ORF">V0U79_05495</name>
</gene>
<dbReference type="InterPro" id="IPR019734">
    <property type="entry name" value="TPR_rpt"/>
</dbReference>
<dbReference type="Pfam" id="PF13432">
    <property type="entry name" value="TPR_16"/>
    <property type="match status" value="1"/>
</dbReference>
<evidence type="ECO:0000256" key="1">
    <source>
        <dbReference type="ARBA" id="ARBA00022737"/>
    </source>
</evidence>
<dbReference type="PROSITE" id="PS50005">
    <property type="entry name" value="TPR"/>
    <property type="match status" value="2"/>
</dbReference>
<keyword evidence="1" id="KW-0677">Repeat</keyword>
<reference evidence="4 5" key="1">
    <citation type="submission" date="2024-01" db="EMBL/GenBank/DDBJ databases">
        <title>Hyphobacterium bacterium isolated from marine sediment.</title>
        <authorList>
            <person name="Zhao S."/>
        </authorList>
    </citation>
    <scope>NUCLEOTIDE SEQUENCE [LARGE SCALE GENOMIC DNA]</scope>
    <source>
        <strain evidence="5">HN65</strain>
    </source>
</reference>
<comment type="caution">
    <text evidence="4">The sequence shown here is derived from an EMBL/GenBank/DDBJ whole genome shotgun (WGS) entry which is preliminary data.</text>
</comment>
<accession>A0ABU7LPH9</accession>
<evidence type="ECO:0000256" key="2">
    <source>
        <dbReference type="ARBA" id="ARBA00022803"/>
    </source>
</evidence>
<dbReference type="Proteomes" id="UP001354971">
    <property type="component" value="Unassembled WGS sequence"/>
</dbReference>
<feature type="repeat" description="TPR" evidence="3">
    <location>
        <begin position="130"/>
        <end position="163"/>
    </location>
</feature>
<keyword evidence="2 3" id="KW-0802">TPR repeat</keyword>
<dbReference type="PANTHER" id="PTHR44943:SF8">
    <property type="entry name" value="TPR REPEAT-CONTAINING PROTEIN MJ0263"/>
    <property type="match status" value="1"/>
</dbReference>
<name>A0ABU7LPH9_9PROT</name>
<sequence>MKVLLLALALQIAVPEPGVPYQTPEDRLDVRLDALQTATPEEATPLVDEILALWAISGSDTIDLLMDRGETAMAADNAGIAARMFNHVTQLQPDYAEGWLRSAQVAFAQEDWSYALEALNRALQLEPRRFDAYYLLGSTLERAEQPEAALEAYQEALTIYPAYELAGRNAARIRARLSGRSL</sequence>
<organism evidence="4 5">
    <name type="scientific">Hyphobacterium lacteum</name>
    <dbReference type="NCBI Taxonomy" id="3116575"/>
    <lineage>
        <taxon>Bacteria</taxon>
        <taxon>Pseudomonadati</taxon>
        <taxon>Pseudomonadota</taxon>
        <taxon>Alphaproteobacteria</taxon>
        <taxon>Maricaulales</taxon>
        <taxon>Maricaulaceae</taxon>
        <taxon>Hyphobacterium</taxon>
    </lineage>
</organism>
<dbReference type="EMBL" id="JAZDRP010000003">
    <property type="protein sequence ID" value="MEE2525813.1"/>
    <property type="molecule type" value="Genomic_DNA"/>
</dbReference>
<dbReference type="RefSeq" id="WP_330198476.1">
    <property type="nucleotide sequence ID" value="NZ_JAZDRP010000003.1"/>
</dbReference>